<proteinExistence type="predicted"/>
<accession>A0A645JPJ4</accession>
<dbReference type="EMBL" id="VSSQ01139884">
    <property type="protein sequence ID" value="MPN62204.1"/>
    <property type="molecule type" value="Genomic_DNA"/>
</dbReference>
<name>A0A645JPJ4_9ZZZZ</name>
<reference evidence="1" key="1">
    <citation type="submission" date="2019-08" db="EMBL/GenBank/DDBJ databases">
        <authorList>
            <person name="Kucharzyk K."/>
            <person name="Murdoch R.W."/>
            <person name="Higgins S."/>
            <person name="Loffler F."/>
        </authorList>
    </citation>
    <scope>NUCLEOTIDE SEQUENCE</scope>
</reference>
<dbReference type="AlphaFoldDB" id="A0A645JPJ4"/>
<comment type="caution">
    <text evidence="1">The sequence shown here is derived from an EMBL/GenBank/DDBJ whole genome shotgun (WGS) entry which is preliminary data.</text>
</comment>
<protein>
    <submittedName>
        <fullName evidence="1">Uncharacterized protein</fullName>
    </submittedName>
</protein>
<sequence length="64" mass="6892">MADTIEPVSDPMPPSTTMTTMNVEFRILPLVNANDEVDSVAFAHAYSAPAIPAKNAEYAKVNIL</sequence>
<evidence type="ECO:0000313" key="1">
    <source>
        <dbReference type="EMBL" id="MPN62204.1"/>
    </source>
</evidence>
<organism evidence="1">
    <name type="scientific">bioreactor metagenome</name>
    <dbReference type="NCBI Taxonomy" id="1076179"/>
    <lineage>
        <taxon>unclassified sequences</taxon>
        <taxon>metagenomes</taxon>
        <taxon>ecological metagenomes</taxon>
    </lineage>
</organism>
<gene>
    <name evidence="1" type="ORF">SDC9_209951</name>
</gene>